<keyword evidence="2" id="KW-1015">Disulfide bond</keyword>
<proteinExistence type="inferred from homology"/>
<dbReference type="Proteomes" id="UP001567538">
    <property type="component" value="Unassembled WGS sequence"/>
</dbReference>
<accession>A0ABD1G2V1</accession>
<dbReference type="InterPro" id="IPR034086">
    <property type="entry name" value="PMEI_plant"/>
</dbReference>
<feature type="signal peptide" evidence="4">
    <location>
        <begin position="1"/>
        <end position="24"/>
    </location>
</feature>
<dbReference type="EMBL" id="JBEAFC010000010">
    <property type="protein sequence ID" value="KAL1538425.1"/>
    <property type="molecule type" value="Genomic_DNA"/>
</dbReference>
<evidence type="ECO:0000313" key="6">
    <source>
        <dbReference type="EMBL" id="KAL1538425.1"/>
    </source>
</evidence>
<reference evidence="6 7" key="1">
    <citation type="submission" date="2024-06" db="EMBL/GenBank/DDBJ databases">
        <title>A chromosome level genome sequence of Diviner's sage (Salvia divinorum).</title>
        <authorList>
            <person name="Ford S.A."/>
            <person name="Ro D.-K."/>
            <person name="Ness R.W."/>
            <person name="Phillips M.A."/>
        </authorList>
    </citation>
    <scope>NUCLEOTIDE SEQUENCE [LARGE SCALE GENOMIC DNA]</scope>
    <source>
        <strain evidence="6">SAF-2024a</strain>
        <tissue evidence="6">Leaf</tissue>
    </source>
</reference>
<feature type="domain" description="Pectinesterase inhibitor" evidence="5">
    <location>
        <begin position="36"/>
        <end position="182"/>
    </location>
</feature>
<evidence type="ECO:0000256" key="1">
    <source>
        <dbReference type="ARBA" id="ARBA00022729"/>
    </source>
</evidence>
<evidence type="ECO:0000256" key="4">
    <source>
        <dbReference type="SAM" id="SignalP"/>
    </source>
</evidence>
<dbReference type="SMART" id="SM00856">
    <property type="entry name" value="PMEI"/>
    <property type="match status" value="1"/>
</dbReference>
<comment type="caution">
    <text evidence="6">The sequence shown here is derived from an EMBL/GenBank/DDBJ whole genome shotgun (WGS) entry which is preliminary data.</text>
</comment>
<dbReference type="PANTHER" id="PTHR36710">
    <property type="entry name" value="PECTINESTERASE INHIBITOR-LIKE"/>
    <property type="match status" value="1"/>
</dbReference>
<protein>
    <submittedName>
        <fullName evidence="6">Pectinesterase inhibitor-like</fullName>
    </submittedName>
</protein>
<keyword evidence="7" id="KW-1185">Reference proteome</keyword>
<dbReference type="AlphaFoldDB" id="A0ABD1G2V1"/>
<organism evidence="6 7">
    <name type="scientific">Salvia divinorum</name>
    <name type="common">Maria pastora</name>
    <name type="synonym">Diviner's sage</name>
    <dbReference type="NCBI Taxonomy" id="28513"/>
    <lineage>
        <taxon>Eukaryota</taxon>
        <taxon>Viridiplantae</taxon>
        <taxon>Streptophyta</taxon>
        <taxon>Embryophyta</taxon>
        <taxon>Tracheophyta</taxon>
        <taxon>Spermatophyta</taxon>
        <taxon>Magnoliopsida</taxon>
        <taxon>eudicotyledons</taxon>
        <taxon>Gunneridae</taxon>
        <taxon>Pentapetalae</taxon>
        <taxon>asterids</taxon>
        <taxon>lamiids</taxon>
        <taxon>Lamiales</taxon>
        <taxon>Lamiaceae</taxon>
        <taxon>Nepetoideae</taxon>
        <taxon>Mentheae</taxon>
        <taxon>Salviinae</taxon>
        <taxon>Salvia</taxon>
        <taxon>Salvia subgen. Calosphace</taxon>
    </lineage>
</organism>
<evidence type="ECO:0000313" key="7">
    <source>
        <dbReference type="Proteomes" id="UP001567538"/>
    </source>
</evidence>
<name>A0ABD1G2V1_SALDI</name>
<dbReference type="InterPro" id="IPR052421">
    <property type="entry name" value="PCW_Enzyme_Inhibitor"/>
</dbReference>
<dbReference type="InterPro" id="IPR035513">
    <property type="entry name" value="Invertase/methylesterase_inhib"/>
</dbReference>
<keyword evidence="1 4" id="KW-0732">Signal</keyword>
<dbReference type="InterPro" id="IPR006501">
    <property type="entry name" value="Pectinesterase_inhib_dom"/>
</dbReference>
<gene>
    <name evidence="6" type="ORF">AAHA92_27175</name>
</gene>
<dbReference type="SUPFAM" id="SSF101148">
    <property type="entry name" value="Plant invertase/pectin methylesterase inhibitor"/>
    <property type="match status" value="1"/>
</dbReference>
<dbReference type="CDD" id="cd15797">
    <property type="entry name" value="PMEI"/>
    <property type="match status" value="1"/>
</dbReference>
<evidence type="ECO:0000256" key="2">
    <source>
        <dbReference type="ARBA" id="ARBA00023157"/>
    </source>
</evidence>
<comment type="similarity">
    <text evidence="3">Belongs to the PMEI family.</text>
</comment>
<dbReference type="NCBIfam" id="TIGR01614">
    <property type="entry name" value="PME_inhib"/>
    <property type="match status" value="1"/>
</dbReference>
<evidence type="ECO:0000259" key="5">
    <source>
        <dbReference type="SMART" id="SM00856"/>
    </source>
</evidence>
<dbReference type="Pfam" id="PF04043">
    <property type="entry name" value="PMEI"/>
    <property type="match status" value="1"/>
</dbReference>
<dbReference type="Gene3D" id="1.20.140.40">
    <property type="entry name" value="Invertase/pectin methylesterase inhibitor family protein"/>
    <property type="match status" value="1"/>
</dbReference>
<feature type="chain" id="PRO_5044741684" evidence="4">
    <location>
        <begin position="25"/>
        <end position="189"/>
    </location>
</feature>
<evidence type="ECO:0000256" key="3">
    <source>
        <dbReference type="ARBA" id="ARBA00038471"/>
    </source>
</evidence>
<dbReference type="PANTHER" id="PTHR36710:SF8">
    <property type="entry name" value="PECTINESTERASE INHIBITOR-LIKE"/>
    <property type="match status" value="1"/>
</dbReference>
<sequence length="189" mass="21361">MVSYLQKLLFIALAIAIAVPSSTGHRRRSRKSHGSDTEKYLRDLCSDTNRSDVCWNILRSEARRFDSGDDGDVAGGVIDLARTKAKEIYGKLRKWHKDSSDEKLKDKYHLCSENYNDLLRDLKEASKKLGSSDHQKILDEIDDAEDELDECRQLFGSGSFDPGHVEDRNDELGVYLDVVRAAAVRLGDQ</sequence>